<dbReference type="GO" id="GO:0005634">
    <property type="term" value="C:nucleus"/>
    <property type="evidence" value="ECO:0007669"/>
    <property type="project" value="TreeGrafter"/>
</dbReference>
<evidence type="ECO:0000256" key="3">
    <source>
        <dbReference type="ARBA" id="ARBA00022679"/>
    </source>
</evidence>
<evidence type="ECO:0000256" key="7">
    <source>
        <dbReference type="ARBA" id="ARBA00044712"/>
    </source>
</evidence>
<evidence type="ECO:0000256" key="6">
    <source>
        <dbReference type="ARBA" id="ARBA00023042"/>
    </source>
</evidence>
<keyword evidence="6" id="KW-0506">mRNA capping</keyword>
<evidence type="ECO:0000259" key="8">
    <source>
        <dbReference type="PROSITE" id="PS51562"/>
    </source>
</evidence>
<evidence type="ECO:0000256" key="2">
    <source>
        <dbReference type="ARBA" id="ARBA00022603"/>
    </source>
</evidence>
<gene>
    <name evidence="9" type="ORF">NDES1114_LOCUS19819</name>
</gene>
<proteinExistence type="predicted"/>
<dbReference type="PROSITE" id="PS51562">
    <property type="entry name" value="RNA_CAP0_MT"/>
    <property type="match status" value="1"/>
</dbReference>
<keyword evidence="3" id="KW-0808">Transferase</keyword>
<dbReference type="PANTHER" id="PTHR12189">
    <property type="entry name" value="MRNA GUANINE-7- METHYLTRANSFERASE"/>
    <property type="match status" value="1"/>
</dbReference>
<reference evidence="9" key="1">
    <citation type="submission" date="2021-01" db="EMBL/GenBank/DDBJ databases">
        <authorList>
            <person name="Corre E."/>
            <person name="Pelletier E."/>
            <person name="Niang G."/>
            <person name="Scheremetjew M."/>
            <person name="Finn R."/>
            <person name="Kale V."/>
            <person name="Holt S."/>
            <person name="Cochrane G."/>
            <person name="Meng A."/>
            <person name="Brown T."/>
            <person name="Cohen L."/>
        </authorList>
    </citation>
    <scope>NUCLEOTIDE SEQUENCE</scope>
    <source>
        <strain evidence="9">CCAP 1951/1</strain>
    </source>
</reference>
<evidence type="ECO:0000256" key="1">
    <source>
        <dbReference type="ARBA" id="ARBA00011926"/>
    </source>
</evidence>
<protein>
    <recommendedName>
        <fullName evidence="1">mRNA (guanine-N(7))-methyltransferase</fullName>
        <ecNumber evidence="1">2.1.1.56</ecNumber>
    </recommendedName>
</protein>
<dbReference type="PANTHER" id="PTHR12189:SF1">
    <property type="entry name" value="MRNA (GUANINE-N(7))-METHYLTRANSFERASE"/>
    <property type="match status" value="1"/>
</dbReference>
<dbReference type="EC" id="2.1.1.56" evidence="1"/>
<dbReference type="Gene3D" id="3.40.50.150">
    <property type="entry name" value="Vaccinia Virus protein VP39"/>
    <property type="match status" value="1"/>
</dbReference>
<organism evidence="9">
    <name type="scientific">Neobodo designis</name>
    <name type="common">Flagellated protozoan</name>
    <name type="synonym">Bodo designis</name>
    <dbReference type="NCBI Taxonomy" id="312471"/>
    <lineage>
        <taxon>Eukaryota</taxon>
        <taxon>Discoba</taxon>
        <taxon>Euglenozoa</taxon>
        <taxon>Kinetoplastea</taxon>
        <taxon>Metakinetoplastina</taxon>
        <taxon>Neobodonida</taxon>
        <taxon>Neobodo</taxon>
    </lineage>
</organism>
<name>A0A7S1Q8U2_NEODS</name>
<evidence type="ECO:0000256" key="5">
    <source>
        <dbReference type="ARBA" id="ARBA00022884"/>
    </source>
</evidence>
<dbReference type="GO" id="GO:0003723">
    <property type="term" value="F:RNA binding"/>
    <property type="evidence" value="ECO:0007669"/>
    <property type="project" value="UniProtKB-KW"/>
</dbReference>
<dbReference type="InterPro" id="IPR004971">
    <property type="entry name" value="mRNA_G-N7_MeTrfase_dom"/>
</dbReference>
<sequence>MQPANVAASYDRITSQHDGAAANAKLLDAQRGAVAGKVDDEAQLPFRHFNNFVKKRLINEALEHFTKHALAKTPERSKDGPAQLAVLDLASGRGGDLQKWLFANRVGKMAGTHPVVADVWGFDISPNCVAAANARAEDIVSSAAKGPQRLQLGAARFEVADCFAPGFWDMVASRRRRGDNDGDIPAAFDLCASFFALHYSCGTQERLTATINGVAAALRPGGLFIGTIVDANELAKRLVTEPATVPAPASESAEGRPQGKLAMPPSLSNALFQVTVLTDEATALVEKARETWAATATDEDKDLLRRGKKPAPALPLGLPYYFHLGGHVDSDEFAVPFDALTAACDAAGLTLVDTGDVARPQYLRMVDWFGDRAKIKALGNDADLSEDERRLVSLYRTFCFEKRAV</sequence>
<accession>A0A7S1Q8U2</accession>
<feature type="domain" description="MRNA cap 0 methyltransferase" evidence="8">
    <location>
        <begin position="41"/>
        <end position="403"/>
    </location>
</feature>
<dbReference type="SUPFAM" id="SSF53335">
    <property type="entry name" value="S-adenosyl-L-methionine-dependent methyltransferases"/>
    <property type="match status" value="1"/>
</dbReference>
<keyword evidence="2" id="KW-0489">Methyltransferase</keyword>
<dbReference type="InterPro" id="IPR029063">
    <property type="entry name" value="SAM-dependent_MTases_sf"/>
</dbReference>
<dbReference type="AlphaFoldDB" id="A0A7S1Q8U2"/>
<dbReference type="InterPro" id="IPR039753">
    <property type="entry name" value="RG7MT1"/>
</dbReference>
<dbReference type="Pfam" id="PF03291">
    <property type="entry name" value="mRNA_G-N7_MeTrfase"/>
    <property type="match status" value="1"/>
</dbReference>
<comment type="catalytic activity">
    <reaction evidence="7">
        <text>a 5'-end (5'-triphosphoguanosine)-ribonucleoside in mRNA + S-adenosyl-L-methionine = a 5'-end (N(7)-methyl 5'-triphosphoguanosine)-ribonucleoside in mRNA + S-adenosyl-L-homocysteine</text>
        <dbReference type="Rhea" id="RHEA:67008"/>
        <dbReference type="Rhea" id="RHEA-COMP:17166"/>
        <dbReference type="Rhea" id="RHEA-COMP:17167"/>
        <dbReference type="ChEBI" id="CHEBI:57856"/>
        <dbReference type="ChEBI" id="CHEBI:59789"/>
        <dbReference type="ChEBI" id="CHEBI:156461"/>
        <dbReference type="ChEBI" id="CHEBI:167617"/>
        <dbReference type="EC" id="2.1.1.56"/>
    </reaction>
</comment>
<keyword evidence="5" id="KW-0694">RNA-binding</keyword>
<evidence type="ECO:0000313" key="9">
    <source>
        <dbReference type="EMBL" id="CAD9125858.1"/>
    </source>
</evidence>
<evidence type="ECO:0000256" key="4">
    <source>
        <dbReference type="ARBA" id="ARBA00022691"/>
    </source>
</evidence>
<keyword evidence="6" id="KW-0507">mRNA processing</keyword>
<dbReference type="GO" id="GO:0004482">
    <property type="term" value="F:mRNA 5'-cap (guanine-N7-)-methyltransferase activity"/>
    <property type="evidence" value="ECO:0007669"/>
    <property type="project" value="UniProtKB-EC"/>
</dbReference>
<keyword evidence="4" id="KW-0949">S-adenosyl-L-methionine</keyword>
<dbReference type="EMBL" id="HBGF01029800">
    <property type="protein sequence ID" value="CAD9125858.1"/>
    <property type="molecule type" value="Transcribed_RNA"/>
</dbReference>